<dbReference type="AlphaFoldDB" id="A0A4R8V6N3"/>
<evidence type="ECO:0000313" key="2">
    <source>
        <dbReference type="Proteomes" id="UP000298173"/>
    </source>
</evidence>
<sequence length="235" mass="24708">MVDSEERTPAWHAALASPIRRSVLQFLVDSGEPLDAAAVAVQMNLHVTTARFHLDQLLAARLIQREPARSGQRGRPRIRFTAVPAPSGDVQDQLSHALASALAEDQDGGRARAIRAGEKWSEAFAGGLAAGAGTGAEPLVDLLDQLEFAPELDPAGRSIALTACPFREAARANPGVVCAVHLGLIQRVARTLGHDDTAVELRPFVGPHLCVVDLGTDWTPASSTVATPAVGQGTD</sequence>
<dbReference type="InterPro" id="IPR036390">
    <property type="entry name" value="WH_DNA-bd_sf"/>
</dbReference>
<dbReference type="Pfam" id="PF12840">
    <property type="entry name" value="HTH_20"/>
    <property type="match status" value="1"/>
</dbReference>
<comment type="caution">
    <text evidence="1">The sequence shown here is derived from an EMBL/GenBank/DDBJ whole genome shotgun (WGS) entry which is preliminary data.</text>
</comment>
<name>A0A4R8V6N3_9MICO</name>
<dbReference type="Gene3D" id="1.10.10.10">
    <property type="entry name" value="Winged helix-like DNA-binding domain superfamily/Winged helix DNA-binding domain"/>
    <property type="match status" value="1"/>
</dbReference>
<dbReference type="SUPFAM" id="SSF46785">
    <property type="entry name" value="Winged helix' DNA-binding domain"/>
    <property type="match status" value="1"/>
</dbReference>
<proteinExistence type="predicted"/>
<dbReference type="Proteomes" id="UP000298173">
    <property type="component" value="Unassembled WGS sequence"/>
</dbReference>
<dbReference type="InterPro" id="IPR036388">
    <property type="entry name" value="WH-like_DNA-bd_sf"/>
</dbReference>
<accession>A0A4R8V6N3</accession>
<dbReference type="EMBL" id="SOEY01000002">
    <property type="protein sequence ID" value="TFB77269.1"/>
    <property type="molecule type" value="Genomic_DNA"/>
</dbReference>
<dbReference type="CDD" id="cd00090">
    <property type="entry name" value="HTH_ARSR"/>
    <property type="match status" value="1"/>
</dbReference>
<gene>
    <name evidence="1" type="ORF">E3O06_00475</name>
</gene>
<reference evidence="1 2" key="1">
    <citation type="submission" date="2019-03" db="EMBL/GenBank/DDBJ databases">
        <title>Genomics of glacier-inhabiting Cryobacterium strains.</title>
        <authorList>
            <person name="Liu Q."/>
            <person name="Xin Y.-H."/>
        </authorList>
    </citation>
    <scope>NUCLEOTIDE SEQUENCE [LARGE SCALE GENOMIC DNA]</scope>
    <source>
        <strain evidence="1 2">HLT2-23</strain>
    </source>
</reference>
<dbReference type="InterPro" id="IPR011991">
    <property type="entry name" value="ArsR-like_HTH"/>
</dbReference>
<dbReference type="OrthoDB" id="3399802at2"/>
<keyword evidence="2" id="KW-1185">Reference proteome</keyword>
<organism evidence="1 2">
    <name type="scientific">Cryobacterium glaciale</name>
    <dbReference type="NCBI Taxonomy" id="1259145"/>
    <lineage>
        <taxon>Bacteria</taxon>
        <taxon>Bacillati</taxon>
        <taxon>Actinomycetota</taxon>
        <taxon>Actinomycetes</taxon>
        <taxon>Micrococcales</taxon>
        <taxon>Microbacteriaceae</taxon>
        <taxon>Cryobacterium</taxon>
    </lineage>
</organism>
<evidence type="ECO:0000313" key="1">
    <source>
        <dbReference type="EMBL" id="TFB77269.1"/>
    </source>
</evidence>
<protein>
    <submittedName>
        <fullName evidence="1">Transcriptional regulator</fullName>
    </submittedName>
</protein>